<dbReference type="EMBL" id="JACHJG010000019">
    <property type="protein sequence ID" value="MBB4890420.1"/>
    <property type="molecule type" value="Genomic_DNA"/>
</dbReference>
<keyword evidence="4" id="KW-1185">Reference proteome</keyword>
<reference evidence="3 4" key="1">
    <citation type="submission" date="2020-08" db="EMBL/GenBank/DDBJ databases">
        <title>Genomic Encyclopedia of Type Strains, Phase III (KMG-III): the genomes of soil and plant-associated and newly described type strains.</title>
        <authorList>
            <person name="Whitman W."/>
        </authorList>
    </citation>
    <scope>NUCLEOTIDE SEQUENCE [LARGE SCALE GENOMIC DNA]</scope>
    <source>
        <strain evidence="3 4">CECT 3265</strain>
    </source>
</reference>
<sequence>MSSAVIARIAATAVACGAVLATTVLPATAAAHADPFRATSPVVIGKVQYDSPGKDDRSNWSLNAEWIDIVNTGHHAVNLHNWTLKDADRHTYRFGHLRLAPHQKVRVHTGTGRDTVRDVYQNRRAYVWDNYRDTATLRNDHGRVIDTESWGHRGH</sequence>
<dbReference type="InterPro" id="IPR036415">
    <property type="entry name" value="Lamin_tail_dom_sf"/>
</dbReference>
<proteinExistence type="predicted"/>
<keyword evidence="1" id="KW-0732">Signal</keyword>
<accession>A0A7W7PJ54</accession>
<evidence type="ECO:0000256" key="1">
    <source>
        <dbReference type="SAM" id="SignalP"/>
    </source>
</evidence>
<feature type="signal peptide" evidence="1">
    <location>
        <begin position="1"/>
        <end position="29"/>
    </location>
</feature>
<dbReference type="Pfam" id="PF00932">
    <property type="entry name" value="LTD"/>
    <property type="match status" value="1"/>
</dbReference>
<feature type="domain" description="LTD" evidence="2">
    <location>
        <begin position="23"/>
        <end position="152"/>
    </location>
</feature>
<evidence type="ECO:0000313" key="3">
    <source>
        <dbReference type="EMBL" id="MBB4890420.1"/>
    </source>
</evidence>
<protein>
    <recommendedName>
        <fullName evidence="2">LTD domain-containing protein</fullName>
    </recommendedName>
</protein>
<dbReference type="RefSeq" id="WP_184739607.1">
    <property type="nucleotide sequence ID" value="NZ_BMRW01000017.1"/>
</dbReference>
<feature type="chain" id="PRO_5030748029" description="LTD domain-containing protein" evidence="1">
    <location>
        <begin position="30"/>
        <end position="155"/>
    </location>
</feature>
<comment type="caution">
    <text evidence="3">The sequence shown here is derived from an EMBL/GenBank/DDBJ whole genome shotgun (WGS) entry which is preliminary data.</text>
</comment>
<evidence type="ECO:0000313" key="4">
    <source>
        <dbReference type="Proteomes" id="UP000556436"/>
    </source>
</evidence>
<gene>
    <name evidence="3" type="ORF">FHS38_006505</name>
</gene>
<dbReference type="SUPFAM" id="SSF74853">
    <property type="entry name" value="Lamin A/C globular tail domain"/>
    <property type="match status" value="1"/>
</dbReference>
<dbReference type="Gene3D" id="2.60.40.1260">
    <property type="entry name" value="Lamin Tail domain"/>
    <property type="match status" value="1"/>
</dbReference>
<organism evidence="3 4">
    <name type="scientific">Streptomyces netropsis</name>
    <name type="common">Streptoverticillium netropsis</name>
    <dbReference type="NCBI Taxonomy" id="55404"/>
    <lineage>
        <taxon>Bacteria</taxon>
        <taxon>Bacillati</taxon>
        <taxon>Actinomycetota</taxon>
        <taxon>Actinomycetes</taxon>
        <taxon>Kitasatosporales</taxon>
        <taxon>Streptomycetaceae</taxon>
        <taxon>Streptomyces</taxon>
    </lineage>
</organism>
<name>A0A7W7PJ54_STRNE</name>
<dbReference type="InterPro" id="IPR001322">
    <property type="entry name" value="Lamin_tail_dom"/>
</dbReference>
<dbReference type="AlphaFoldDB" id="A0A7W7PJ54"/>
<dbReference type="Proteomes" id="UP000556436">
    <property type="component" value="Unassembled WGS sequence"/>
</dbReference>
<evidence type="ECO:0000259" key="2">
    <source>
        <dbReference type="PROSITE" id="PS51841"/>
    </source>
</evidence>
<dbReference type="PROSITE" id="PS51841">
    <property type="entry name" value="LTD"/>
    <property type="match status" value="1"/>
</dbReference>